<dbReference type="PANTHER" id="PTHR18949:SF0">
    <property type="entry name" value="CALDESMON"/>
    <property type="match status" value="1"/>
</dbReference>
<feature type="region of interest" description="Disordered" evidence="1">
    <location>
        <begin position="1"/>
        <end position="74"/>
    </location>
</feature>
<dbReference type="GO" id="GO:0015629">
    <property type="term" value="C:actin cytoskeleton"/>
    <property type="evidence" value="ECO:0007669"/>
    <property type="project" value="TreeGrafter"/>
</dbReference>
<dbReference type="GO" id="GO:0001525">
    <property type="term" value="P:angiogenesis"/>
    <property type="evidence" value="ECO:0007669"/>
    <property type="project" value="TreeGrafter"/>
</dbReference>
<evidence type="ECO:0000313" key="3">
    <source>
        <dbReference type="Proteomes" id="UP001044222"/>
    </source>
</evidence>
<keyword evidence="3" id="KW-1185">Reference proteome</keyword>
<dbReference type="GO" id="GO:0003779">
    <property type="term" value="F:actin binding"/>
    <property type="evidence" value="ECO:0007669"/>
    <property type="project" value="TreeGrafter"/>
</dbReference>
<dbReference type="EMBL" id="JAFIRN010000019">
    <property type="protein sequence ID" value="KAG5830453.1"/>
    <property type="molecule type" value="Genomic_DNA"/>
</dbReference>
<reference evidence="2" key="1">
    <citation type="submission" date="2021-01" db="EMBL/GenBank/DDBJ databases">
        <title>A chromosome-scale assembly of European eel, Anguilla anguilla.</title>
        <authorList>
            <person name="Henkel C."/>
            <person name="Jong-Raadsen S.A."/>
            <person name="Dufour S."/>
            <person name="Weltzien F.-A."/>
            <person name="Palstra A.P."/>
            <person name="Pelster B."/>
            <person name="Spaink H.P."/>
            <person name="Van Den Thillart G.E."/>
            <person name="Jansen H."/>
            <person name="Zahm M."/>
            <person name="Klopp C."/>
            <person name="Cedric C."/>
            <person name="Louis A."/>
            <person name="Berthelot C."/>
            <person name="Parey E."/>
            <person name="Roest Crollius H."/>
            <person name="Montfort J."/>
            <person name="Robinson-Rechavi M."/>
            <person name="Bucao C."/>
            <person name="Bouchez O."/>
            <person name="Gislard M."/>
            <person name="Lluch J."/>
            <person name="Milhes M."/>
            <person name="Lampietro C."/>
            <person name="Lopez Roques C."/>
            <person name="Donnadieu C."/>
            <person name="Braasch I."/>
            <person name="Desvignes T."/>
            <person name="Postlethwait J."/>
            <person name="Bobe J."/>
            <person name="Guiguen Y."/>
            <person name="Dirks R."/>
        </authorList>
    </citation>
    <scope>NUCLEOTIDE SEQUENCE</scope>
    <source>
        <strain evidence="2">Tag_6206</strain>
        <tissue evidence="2">Liver</tissue>
    </source>
</reference>
<evidence type="ECO:0000313" key="2">
    <source>
        <dbReference type="EMBL" id="KAG5830453.1"/>
    </source>
</evidence>
<protein>
    <submittedName>
        <fullName evidence="2">Uncharacterized protein</fullName>
    </submittedName>
</protein>
<feature type="region of interest" description="Disordered" evidence="1">
    <location>
        <begin position="185"/>
        <end position="236"/>
    </location>
</feature>
<dbReference type="GO" id="GO:0017022">
    <property type="term" value="F:myosin binding"/>
    <property type="evidence" value="ECO:0007669"/>
    <property type="project" value="TreeGrafter"/>
</dbReference>
<evidence type="ECO:0000256" key="1">
    <source>
        <dbReference type="SAM" id="MobiDB-lite"/>
    </source>
</evidence>
<sequence>MRQETEAELQELRKRREERRKVLEEAEKQKKREMEERKAREEEEKRQMKEGIERRRAEAAEKRQKTDGEAAKPFVCLGPRGSSLKIGDRAEFLNKSAQKSSTLKTSHTPTISKIDNRLEQYNTALQREARPSRLALDLPVVTDGIRSLKTRWEEGDVIGNININKESAHVKIAVAELISDWLHRAPETPKSPGGMPADLKPGDVTNKRSLWENMSSAPKTPDGDVSKPVANGKAPV</sequence>
<dbReference type="AlphaFoldDB" id="A0A9D3LPQ0"/>
<name>A0A9D3LPQ0_ANGAN</name>
<dbReference type="InterPro" id="IPR006018">
    <property type="entry name" value="Caldesmon_LSP"/>
</dbReference>
<proteinExistence type="predicted"/>
<comment type="caution">
    <text evidence="2">The sequence shown here is derived from an EMBL/GenBank/DDBJ whole genome shotgun (WGS) entry which is preliminary data.</text>
</comment>
<organism evidence="2 3">
    <name type="scientific">Anguilla anguilla</name>
    <name type="common">European freshwater eel</name>
    <name type="synonym">Muraena anguilla</name>
    <dbReference type="NCBI Taxonomy" id="7936"/>
    <lineage>
        <taxon>Eukaryota</taxon>
        <taxon>Metazoa</taxon>
        <taxon>Chordata</taxon>
        <taxon>Craniata</taxon>
        <taxon>Vertebrata</taxon>
        <taxon>Euteleostomi</taxon>
        <taxon>Actinopterygii</taxon>
        <taxon>Neopterygii</taxon>
        <taxon>Teleostei</taxon>
        <taxon>Anguilliformes</taxon>
        <taxon>Anguillidae</taxon>
        <taxon>Anguilla</taxon>
    </lineage>
</organism>
<dbReference type="GO" id="GO:0051017">
    <property type="term" value="P:actin filament bundle assembly"/>
    <property type="evidence" value="ECO:0007669"/>
    <property type="project" value="TreeGrafter"/>
</dbReference>
<dbReference type="Pfam" id="PF02029">
    <property type="entry name" value="Caldesmon"/>
    <property type="match status" value="1"/>
</dbReference>
<gene>
    <name evidence="2" type="ORF">ANANG_G00310780</name>
</gene>
<dbReference type="PANTHER" id="PTHR18949">
    <property type="entry name" value="CALDESMON"/>
    <property type="match status" value="1"/>
</dbReference>
<dbReference type="Proteomes" id="UP001044222">
    <property type="component" value="Chromosome 19"/>
</dbReference>
<feature type="compositionally biased region" description="Basic and acidic residues" evidence="1">
    <location>
        <begin position="1"/>
        <end position="70"/>
    </location>
</feature>
<accession>A0A9D3LPQ0</accession>